<dbReference type="SUPFAM" id="SSF53271">
    <property type="entry name" value="PRTase-like"/>
    <property type="match status" value="1"/>
</dbReference>
<protein>
    <recommendedName>
        <fullName evidence="4">Bifunctional protein PyrR</fullName>
    </recommendedName>
    <domain>
        <recommendedName>
            <fullName evidence="4">Pyrimidine operon regulatory protein</fullName>
        </recommendedName>
    </domain>
    <domain>
        <recommendedName>
            <fullName evidence="4">Uracil phosphoribosyltransferase</fullName>
            <shortName evidence="4">UPRTase</shortName>
            <ecNumber evidence="4">2.4.2.9</ecNumber>
        </recommendedName>
    </domain>
</protein>
<dbReference type="RefSeq" id="WP_148596853.1">
    <property type="nucleotide sequence ID" value="NZ_CP042997.1"/>
</dbReference>
<comment type="function">
    <text evidence="4">Also displays a weak uracil phosphoribosyltransferase activity which is not physiologically significant.</text>
</comment>
<dbReference type="EC" id="2.4.2.9" evidence="4"/>
<name>A0A5B9W9F4_9BACT</name>
<evidence type="ECO:0000256" key="2">
    <source>
        <dbReference type="ARBA" id="ARBA00023015"/>
    </source>
</evidence>
<comment type="catalytic activity">
    <reaction evidence="4">
        <text>UMP + diphosphate = 5-phospho-alpha-D-ribose 1-diphosphate + uracil</text>
        <dbReference type="Rhea" id="RHEA:13017"/>
        <dbReference type="ChEBI" id="CHEBI:17568"/>
        <dbReference type="ChEBI" id="CHEBI:33019"/>
        <dbReference type="ChEBI" id="CHEBI:57865"/>
        <dbReference type="ChEBI" id="CHEBI:58017"/>
        <dbReference type="EC" id="2.4.2.9"/>
    </reaction>
</comment>
<gene>
    <name evidence="4 6" type="primary">pyrR</name>
    <name evidence="6" type="ORF">OJF2_58550</name>
</gene>
<dbReference type="HAMAP" id="MF_01219">
    <property type="entry name" value="PyrR"/>
    <property type="match status" value="1"/>
</dbReference>
<dbReference type="OrthoDB" id="9802227at2"/>
<dbReference type="NCBIfam" id="NF003549">
    <property type="entry name" value="PRK05205.1-5"/>
    <property type="match status" value="1"/>
</dbReference>
<dbReference type="GO" id="GO:0006355">
    <property type="term" value="P:regulation of DNA-templated transcription"/>
    <property type="evidence" value="ECO:0007669"/>
    <property type="project" value="UniProtKB-UniRule"/>
</dbReference>
<feature type="short sequence motif" description="PRPP-binding" evidence="4">
    <location>
        <begin position="100"/>
        <end position="112"/>
    </location>
</feature>
<accession>A0A5B9W9F4</accession>
<evidence type="ECO:0000313" key="7">
    <source>
        <dbReference type="Proteomes" id="UP000324233"/>
    </source>
</evidence>
<organism evidence="6 7">
    <name type="scientific">Aquisphaera giovannonii</name>
    <dbReference type="NCBI Taxonomy" id="406548"/>
    <lineage>
        <taxon>Bacteria</taxon>
        <taxon>Pseudomonadati</taxon>
        <taxon>Planctomycetota</taxon>
        <taxon>Planctomycetia</taxon>
        <taxon>Isosphaerales</taxon>
        <taxon>Isosphaeraceae</taxon>
        <taxon>Aquisphaera</taxon>
    </lineage>
</organism>
<dbReference type="InterPro" id="IPR023050">
    <property type="entry name" value="PyrR"/>
</dbReference>
<evidence type="ECO:0000256" key="1">
    <source>
        <dbReference type="ARBA" id="ARBA00005565"/>
    </source>
</evidence>
<dbReference type="FunFam" id="3.40.50.2020:FF:000020">
    <property type="entry name" value="Bifunctional protein PyrR"/>
    <property type="match status" value="1"/>
</dbReference>
<dbReference type="PANTHER" id="PTHR11608:SF0">
    <property type="entry name" value="BIFUNCTIONAL PROTEIN PYRR"/>
    <property type="match status" value="1"/>
</dbReference>
<evidence type="ECO:0000256" key="3">
    <source>
        <dbReference type="ARBA" id="ARBA00023163"/>
    </source>
</evidence>
<keyword evidence="3 4" id="KW-0804">Transcription</keyword>
<keyword evidence="4" id="KW-0328">Glycosyltransferase</keyword>
<keyword evidence="7" id="KW-1185">Reference proteome</keyword>
<comment type="function">
    <text evidence="4">Regulates the transcription of the pyrimidine nucleotide (pyr) operon in response to exogenous pyrimidines.</text>
</comment>
<dbReference type="GO" id="GO:0004845">
    <property type="term" value="F:uracil phosphoribosyltransferase activity"/>
    <property type="evidence" value="ECO:0007669"/>
    <property type="project" value="UniProtKB-UniRule"/>
</dbReference>
<dbReference type="AlphaFoldDB" id="A0A5B9W9F4"/>
<keyword evidence="4" id="KW-0808">Transferase</keyword>
<dbReference type="KEGG" id="agv:OJF2_58550"/>
<evidence type="ECO:0000313" key="6">
    <source>
        <dbReference type="EMBL" id="QEH37268.1"/>
    </source>
</evidence>
<dbReference type="InterPro" id="IPR000836">
    <property type="entry name" value="PRTase_dom"/>
</dbReference>
<reference evidence="6 7" key="1">
    <citation type="submission" date="2019-08" db="EMBL/GenBank/DDBJ databases">
        <title>Deep-cultivation of Planctomycetes and their phenomic and genomic characterization uncovers novel biology.</title>
        <authorList>
            <person name="Wiegand S."/>
            <person name="Jogler M."/>
            <person name="Boedeker C."/>
            <person name="Pinto D."/>
            <person name="Vollmers J."/>
            <person name="Rivas-Marin E."/>
            <person name="Kohn T."/>
            <person name="Peeters S.H."/>
            <person name="Heuer A."/>
            <person name="Rast P."/>
            <person name="Oberbeckmann S."/>
            <person name="Bunk B."/>
            <person name="Jeske O."/>
            <person name="Meyerdierks A."/>
            <person name="Storesund J.E."/>
            <person name="Kallscheuer N."/>
            <person name="Luecker S."/>
            <person name="Lage O.M."/>
            <person name="Pohl T."/>
            <person name="Merkel B.J."/>
            <person name="Hornburger P."/>
            <person name="Mueller R.-W."/>
            <person name="Bruemmer F."/>
            <person name="Labrenz M."/>
            <person name="Spormann A.M."/>
            <person name="Op den Camp H."/>
            <person name="Overmann J."/>
            <person name="Amann R."/>
            <person name="Jetten M.S.M."/>
            <person name="Mascher T."/>
            <person name="Medema M.H."/>
            <person name="Devos D.P."/>
            <person name="Kaster A.-K."/>
            <person name="Ovreas L."/>
            <person name="Rohde M."/>
            <person name="Galperin M.Y."/>
            <person name="Jogler C."/>
        </authorList>
    </citation>
    <scope>NUCLEOTIDE SEQUENCE [LARGE SCALE GENOMIC DNA]</scope>
    <source>
        <strain evidence="6 7">OJF2</strain>
    </source>
</reference>
<evidence type="ECO:0000256" key="4">
    <source>
        <dbReference type="HAMAP-Rule" id="MF_01219"/>
    </source>
</evidence>
<dbReference type="Pfam" id="PF00156">
    <property type="entry name" value="Pribosyltran"/>
    <property type="match status" value="1"/>
</dbReference>
<dbReference type="CDD" id="cd06223">
    <property type="entry name" value="PRTases_typeI"/>
    <property type="match status" value="1"/>
</dbReference>
<dbReference type="InterPro" id="IPR029057">
    <property type="entry name" value="PRTase-like"/>
</dbReference>
<comment type="similarity">
    <text evidence="1 4">Belongs to the purine/pyrimidine phosphoribosyltransferase family. PyrR subfamily.</text>
</comment>
<feature type="domain" description="Phosphoribosyltransferase" evidence="5">
    <location>
        <begin position="17"/>
        <end position="149"/>
    </location>
</feature>
<dbReference type="EMBL" id="CP042997">
    <property type="protein sequence ID" value="QEH37268.1"/>
    <property type="molecule type" value="Genomic_DNA"/>
</dbReference>
<dbReference type="InterPro" id="IPR050137">
    <property type="entry name" value="PyrR_bifunctional"/>
</dbReference>
<evidence type="ECO:0000259" key="5">
    <source>
        <dbReference type="Pfam" id="PF00156"/>
    </source>
</evidence>
<dbReference type="PANTHER" id="PTHR11608">
    <property type="entry name" value="BIFUNCTIONAL PROTEIN PYRR"/>
    <property type="match status" value="1"/>
</dbReference>
<dbReference type="Gene3D" id="3.40.50.2020">
    <property type="match status" value="1"/>
</dbReference>
<sequence>MSDERQIVAGAEDTSALIERMAASIWAGRRPGSPFYLVGVRTRGAALAERLAGELSHVGGDTIAVGAVDITLYRDDLGEGLRWPVLRGTDIPFAVDQAEIILVDDVLFTGRTIRAAMNAICDLGRPGRIRLAVLVDRGHRELPIEPEVVGLTLPTDRLDRVRVRLKPLDPSDEIAHVAAEAGRPSPERRPTP</sequence>
<dbReference type="Proteomes" id="UP000324233">
    <property type="component" value="Chromosome"/>
</dbReference>
<proteinExistence type="inferred from homology"/>
<keyword evidence="2 4" id="KW-0805">Transcription regulation</keyword>